<evidence type="ECO:0000256" key="1">
    <source>
        <dbReference type="SAM" id="MobiDB-lite"/>
    </source>
</evidence>
<gene>
    <name evidence="2" type="ORF">Poly30_06390</name>
</gene>
<feature type="compositionally biased region" description="Polar residues" evidence="1">
    <location>
        <begin position="1"/>
        <end position="12"/>
    </location>
</feature>
<keyword evidence="3" id="KW-1185">Reference proteome</keyword>
<evidence type="ECO:0000313" key="2">
    <source>
        <dbReference type="EMBL" id="QDV05144.1"/>
    </source>
</evidence>
<dbReference type="Proteomes" id="UP000320390">
    <property type="component" value="Chromosome"/>
</dbReference>
<name>A0A518EM34_9BACT</name>
<feature type="region of interest" description="Disordered" evidence="1">
    <location>
        <begin position="1"/>
        <end position="32"/>
    </location>
</feature>
<dbReference type="RefSeq" id="WP_145194567.1">
    <property type="nucleotide sequence ID" value="NZ_CP036434.1"/>
</dbReference>
<dbReference type="AlphaFoldDB" id="A0A518EM34"/>
<reference evidence="2 3" key="1">
    <citation type="submission" date="2019-02" db="EMBL/GenBank/DDBJ databases">
        <title>Deep-cultivation of Planctomycetes and their phenomic and genomic characterization uncovers novel biology.</title>
        <authorList>
            <person name="Wiegand S."/>
            <person name="Jogler M."/>
            <person name="Boedeker C."/>
            <person name="Pinto D."/>
            <person name="Vollmers J."/>
            <person name="Rivas-Marin E."/>
            <person name="Kohn T."/>
            <person name="Peeters S.H."/>
            <person name="Heuer A."/>
            <person name="Rast P."/>
            <person name="Oberbeckmann S."/>
            <person name="Bunk B."/>
            <person name="Jeske O."/>
            <person name="Meyerdierks A."/>
            <person name="Storesund J.E."/>
            <person name="Kallscheuer N."/>
            <person name="Luecker S."/>
            <person name="Lage O.M."/>
            <person name="Pohl T."/>
            <person name="Merkel B.J."/>
            <person name="Hornburger P."/>
            <person name="Mueller R.-W."/>
            <person name="Bruemmer F."/>
            <person name="Labrenz M."/>
            <person name="Spormann A.M."/>
            <person name="Op den Camp H."/>
            <person name="Overmann J."/>
            <person name="Amann R."/>
            <person name="Jetten M.S.M."/>
            <person name="Mascher T."/>
            <person name="Medema M.H."/>
            <person name="Devos D.P."/>
            <person name="Kaster A.-K."/>
            <person name="Ovreas L."/>
            <person name="Rohde M."/>
            <person name="Galperin M.Y."/>
            <person name="Jogler C."/>
        </authorList>
    </citation>
    <scope>NUCLEOTIDE SEQUENCE [LARGE SCALE GENOMIC DNA]</scope>
    <source>
        <strain evidence="2 3">Poly30</strain>
    </source>
</reference>
<organism evidence="2 3">
    <name type="scientific">Saltatorellus ferox</name>
    <dbReference type="NCBI Taxonomy" id="2528018"/>
    <lineage>
        <taxon>Bacteria</taxon>
        <taxon>Pseudomonadati</taxon>
        <taxon>Planctomycetota</taxon>
        <taxon>Planctomycetia</taxon>
        <taxon>Planctomycetia incertae sedis</taxon>
        <taxon>Saltatorellus</taxon>
    </lineage>
</organism>
<evidence type="ECO:0000313" key="3">
    <source>
        <dbReference type="Proteomes" id="UP000320390"/>
    </source>
</evidence>
<protein>
    <submittedName>
        <fullName evidence="2">Uncharacterized protein</fullName>
    </submittedName>
</protein>
<sequence>MTDPNRQANTGPQPRFASGKHRAPGSDESANRVTLEDVLEAGTQNLRLSLDLAGHGDLDFEALDEAVAATRSTLVSQEALTSATEGHDPVAAEREGGAGVVSNEIHCLVSLLEAGTRPPNFANEAQGALERASIILHEAHQAIGFDTQKYGKKVDVILRSADSVDVERFARDAVKDLSASLPHHVFDAWMPAILTTARRATASLCDWLAEIAATSSDHAREALWPFIIDDFLTNLKGRTRPLDPGVHAIDSLAMDLAIERLSQLPSIKRSVLAPGMFSLSQTFACELLLRLMDGSARHVVGPVLLSAFKQELPTDPGVGYCVFAARQYDESIGWLLAEQMKNLDACVTDEVQRSAAWVLMSALEQLHGERRGEVWIPASIEWLASRDVTLDSDVQLASTRSLMERIVSERQGFRKVWSRDCRRAASQALKSGGLR</sequence>
<dbReference type="EMBL" id="CP036434">
    <property type="protein sequence ID" value="QDV05144.1"/>
    <property type="molecule type" value="Genomic_DNA"/>
</dbReference>
<proteinExistence type="predicted"/>
<accession>A0A518EM34</accession>